<comment type="caution">
    <text evidence="1">The sequence shown here is derived from an EMBL/GenBank/DDBJ whole genome shotgun (WGS) entry which is preliminary data.</text>
</comment>
<evidence type="ECO:0000313" key="2">
    <source>
        <dbReference type="Proteomes" id="UP000265581"/>
    </source>
</evidence>
<name>A0A371PBK0_9ACTN</name>
<protein>
    <recommendedName>
        <fullName evidence="3">DUF3558 domain-containing protein</fullName>
    </recommendedName>
</protein>
<dbReference type="AlphaFoldDB" id="A0A371PBK0"/>
<proteinExistence type="predicted"/>
<sequence length="172" mass="18247">MLCGCGRQDDAGTTDAQHGGAVCHLVDRDLVSAVVGDGKLSTTGPGAVSAGARTAAVSHCSIRADDAREPVVQVRLGDTGGEADTWRTRLKGEADEAGVPLTYEDDDWYGYTRDYPSGMYNPGSSLDVVTDDHVIRVTIYTWSGSTHDQRVALAEKIARSAVDNQATFDQKG</sequence>
<dbReference type="EMBL" id="QUBR01000001">
    <property type="protein sequence ID" value="REK73305.1"/>
    <property type="molecule type" value="Genomic_DNA"/>
</dbReference>
<dbReference type="Proteomes" id="UP000265581">
    <property type="component" value="Unassembled WGS sequence"/>
</dbReference>
<organism evidence="1 2">
    <name type="scientific">Aeromicrobium endophyticum</name>
    <dbReference type="NCBI Taxonomy" id="2292704"/>
    <lineage>
        <taxon>Bacteria</taxon>
        <taxon>Bacillati</taxon>
        <taxon>Actinomycetota</taxon>
        <taxon>Actinomycetes</taxon>
        <taxon>Propionibacteriales</taxon>
        <taxon>Nocardioidaceae</taxon>
        <taxon>Aeromicrobium</taxon>
    </lineage>
</organism>
<accession>A0A371PBK0</accession>
<evidence type="ECO:0000313" key="1">
    <source>
        <dbReference type="EMBL" id="REK73305.1"/>
    </source>
</evidence>
<keyword evidence="2" id="KW-1185">Reference proteome</keyword>
<evidence type="ECO:0008006" key="3">
    <source>
        <dbReference type="Google" id="ProtNLM"/>
    </source>
</evidence>
<reference evidence="1 2" key="1">
    <citation type="submission" date="2018-08" db="EMBL/GenBank/DDBJ databases">
        <title>Aeromicrobium sp. M2KJ-4, whole genome shotgun sequence.</title>
        <authorList>
            <person name="Tuo L."/>
        </authorList>
    </citation>
    <scope>NUCLEOTIDE SEQUENCE [LARGE SCALE GENOMIC DNA]</scope>
    <source>
        <strain evidence="1 2">M2KJ-4</strain>
    </source>
</reference>
<gene>
    <name evidence="1" type="ORF">DX116_07015</name>
</gene>